<feature type="compositionally biased region" description="Acidic residues" evidence="1">
    <location>
        <begin position="102"/>
        <end position="113"/>
    </location>
</feature>
<feature type="region of interest" description="Disordered" evidence="1">
    <location>
        <begin position="1"/>
        <end position="301"/>
    </location>
</feature>
<feature type="compositionally biased region" description="Basic and acidic residues" evidence="1">
    <location>
        <begin position="195"/>
        <end position="212"/>
    </location>
</feature>
<accession>A0A8B8E9Q1</accession>
<feature type="compositionally biased region" description="Basic and acidic residues" evidence="1">
    <location>
        <begin position="149"/>
        <end position="162"/>
    </location>
</feature>
<reference evidence="3" key="1">
    <citation type="submission" date="2025-08" db="UniProtKB">
        <authorList>
            <consortium name="RefSeq"/>
        </authorList>
    </citation>
    <scope>IDENTIFICATION</scope>
    <source>
        <tissue evidence="3">Whole sample</tissue>
    </source>
</reference>
<feature type="region of interest" description="Disordered" evidence="1">
    <location>
        <begin position="393"/>
        <end position="573"/>
    </location>
</feature>
<evidence type="ECO:0000313" key="2">
    <source>
        <dbReference type="Proteomes" id="UP000694844"/>
    </source>
</evidence>
<feature type="compositionally biased region" description="Basic and acidic residues" evidence="1">
    <location>
        <begin position="464"/>
        <end position="515"/>
    </location>
</feature>
<organism evidence="2 3">
    <name type="scientific">Crassostrea virginica</name>
    <name type="common">Eastern oyster</name>
    <dbReference type="NCBI Taxonomy" id="6565"/>
    <lineage>
        <taxon>Eukaryota</taxon>
        <taxon>Metazoa</taxon>
        <taxon>Spiralia</taxon>
        <taxon>Lophotrochozoa</taxon>
        <taxon>Mollusca</taxon>
        <taxon>Bivalvia</taxon>
        <taxon>Autobranchia</taxon>
        <taxon>Pteriomorphia</taxon>
        <taxon>Ostreida</taxon>
        <taxon>Ostreoidea</taxon>
        <taxon>Ostreidae</taxon>
        <taxon>Crassostrea</taxon>
    </lineage>
</organism>
<dbReference type="Proteomes" id="UP000694844">
    <property type="component" value="Chromosome 5"/>
</dbReference>
<name>A0A8B8E9Q1_CRAVI</name>
<feature type="compositionally biased region" description="Polar residues" evidence="1">
    <location>
        <begin position="163"/>
        <end position="172"/>
    </location>
</feature>
<dbReference type="RefSeq" id="XP_022336308.1">
    <property type="nucleotide sequence ID" value="XM_022480600.1"/>
</dbReference>
<keyword evidence="2" id="KW-1185">Reference proteome</keyword>
<dbReference type="KEGG" id="cvn:111132782"/>
<protein>
    <submittedName>
        <fullName evidence="3">Cilia- and flagella-associated protein 251-like</fullName>
    </submittedName>
</protein>
<feature type="region of interest" description="Disordered" evidence="1">
    <location>
        <begin position="349"/>
        <end position="377"/>
    </location>
</feature>
<gene>
    <name evidence="3" type="primary">LOC111132782</name>
</gene>
<feature type="compositionally biased region" description="Polar residues" evidence="1">
    <location>
        <begin position="413"/>
        <end position="424"/>
    </location>
</feature>
<feature type="compositionally biased region" description="Polar residues" evidence="1">
    <location>
        <begin position="262"/>
        <end position="280"/>
    </location>
</feature>
<feature type="compositionally biased region" description="Basic and acidic residues" evidence="1">
    <location>
        <begin position="530"/>
        <end position="539"/>
    </location>
</feature>
<dbReference type="GeneID" id="111132782"/>
<feature type="compositionally biased region" description="Acidic residues" evidence="1">
    <location>
        <begin position="76"/>
        <end position="93"/>
    </location>
</feature>
<evidence type="ECO:0000256" key="1">
    <source>
        <dbReference type="SAM" id="MobiDB-lite"/>
    </source>
</evidence>
<feature type="compositionally biased region" description="Basic and acidic residues" evidence="1">
    <location>
        <begin position="432"/>
        <end position="454"/>
    </location>
</feature>
<sequence>MSERESGSSSEDSEEEEEEEEEVEEEEDEGDDDDDDDDDEEEGIDEEEAEEEEEAIDEEEEEEEEEEDKNALEPASGDEESEDNNSSDVESDENDKKRTLEVAEEGDSSETDDDHEREKQVPKQVTKNKIQIIKPTIEPIVTNSVAKPESIKSSEVRTDPSESNKSAKTNSEAVIIDIQRKVVPSNDQGTQTDEETSHRHEEKHNKQERTDTETSIPKIESKDAYSMTDHITRKEVETSTENLPYPPNNRINQHVQKEDTPTMKSQVTSERSGFIQTGNDAISPPSLRERSAPPSSLEPHTYMSDKTVQVNFSDVTSVRRVRTQTKLKHYNVRTITSGLIKTRTMQTCTSGLKSSPDQKDRGTNTDGVAIRSRGTQTKDKYVSLTSVTHEKKTLTVGEASMSTKPAKKETTELVPSQPSQTSNKAKVPKLKLLSELDRYSSEVILSKDLEKKTPTPESPTGKDPGSRDIKDARSGTESEKEMKKESSQLIRRNGENVREESEDESNKKIRKEKENHRRRRRRRWGAPSMPDRHLSPDKGRRPHPQRNAPPRPKSAKLLPKRKSAPSDGRPLSAAQYRMLYHSRWADIPV</sequence>
<evidence type="ECO:0000313" key="3">
    <source>
        <dbReference type="RefSeq" id="XP_022336308.1"/>
    </source>
</evidence>
<feature type="compositionally biased region" description="Acidic residues" evidence="1">
    <location>
        <begin position="11"/>
        <end position="68"/>
    </location>
</feature>
<dbReference type="OrthoDB" id="10687126at2759"/>
<dbReference type="AlphaFoldDB" id="A0A8B8E9Q1"/>
<proteinExistence type="predicted"/>